<accession>A0A081ADI8</accession>
<protein>
    <submittedName>
        <fullName evidence="1">Uncharacterized protein</fullName>
    </submittedName>
</protein>
<name>A0A081ADI8_PHYNI</name>
<reference evidence="1 2" key="1">
    <citation type="submission" date="2013-11" db="EMBL/GenBank/DDBJ databases">
        <title>The Genome Sequence of Phytophthora parasitica P1976.</title>
        <authorList>
            <consortium name="The Broad Institute Genomics Platform"/>
            <person name="Russ C."/>
            <person name="Tyler B."/>
            <person name="Panabieres F."/>
            <person name="Shan W."/>
            <person name="Tripathy S."/>
            <person name="Grunwald N."/>
            <person name="Machado M."/>
            <person name="Johnson C.S."/>
            <person name="Walker B."/>
            <person name="Young S."/>
            <person name="Zeng Q."/>
            <person name="Gargeya S."/>
            <person name="Fitzgerald M."/>
            <person name="Haas B."/>
            <person name="Abouelleil A."/>
            <person name="Allen A.W."/>
            <person name="Alvarado L."/>
            <person name="Arachchi H.M."/>
            <person name="Berlin A.M."/>
            <person name="Chapman S.B."/>
            <person name="Gainer-Dewar J."/>
            <person name="Goldberg J."/>
            <person name="Griggs A."/>
            <person name="Gujja S."/>
            <person name="Hansen M."/>
            <person name="Howarth C."/>
            <person name="Imamovic A."/>
            <person name="Ireland A."/>
            <person name="Larimer J."/>
            <person name="McCowan C."/>
            <person name="Murphy C."/>
            <person name="Pearson M."/>
            <person name="Poon T.W."/>
            <person name="Priest M."/>
            <person name="Roberts A."/>
            <person name="Saif S."/>
            <person name="Shea T."/>
            <person name="Sisk P."/>
            <person name="Sykes S."/>
            <person name="Wortman J."/>
            <person name="Nusbaum C."/>
            <person name="Birren B."/>
        </authorList>
    </citation>
    <scope>NUCLEOTIDE SEQUENCE [LARGE SCALE GENOMIC DNA]</scope>
    <source>
        <strain evidence="1 2">P1976</strain>
    </source>
</reference>
<comment type="caution">
    <text evidence="1">The sequence shown here is derived from an EMBL/GenBank/DDBJ whole genome shotgun (WGS) entry which is preliminary data.</text>
</comment>
<gene>
    <name evidence="1" type="ORF">F444_07823</name>
</gene>
<dbReference type="AlphaFoldDB" id="A0A081ADI8"/>
<proteinExistence type="predicted"/>
<sequence length="107" mass="12003">MSLAGSSDWLRTRRRSLARHHPLPEHDLTLRAAKAQLAVNDGVMLHSQIEPFSRAVWRVQPSDLSTAPVAMGLPSRQQKLVAGTKARITSMRTATRRLRVDTIVVWL</sequence>
<dbReference type="EMBL" id="ANJA01001494">
    <property type="protein sequence ID" value="ETO76949.1"/>
    <property type="molecule type" value="Genomic_DNA"/>
</dbReference>
<evidence type="ECO:0000313" key="2">
    <source>
        <dbReference type="Proteomes" id="UP000028582"/>
    </source>
</evidence>
<organism evidence="1 2">
    <name type="scientific">Phytophthora nicotianae P1976</name>
    <dbReference type="NCBI Taxonomy" id="1317066"/>
    <lineage>
        <taxon>Eukaryota</taxon>
        <taxon>Sar</taxon>
        <taxon>Stramenopiles</taxon>
        <taxon>Oomycota</taxon>
        <taxon>Peronosporomycetes</taxon>
        <taxon>Peronosporales</taxon>
        <taxon>Peronosporaceae</taxon>
        <taxon>Phytophthora</taxon>
    </lineage>
</organism>
<dbReference type="Proteomes" id="UP000028582">
    <property type="component" value="Unassembled WGS sequence"/>
</dbReference>
<evidence type="ECO:0000313" key="1">
    <source>
        <dbReference type="EMBL" id="ETO76949.1"/>
    </source>
</evidence>